<sequence length="1154" mass="135393">MKAWIEKISLEGFKSYGKDRVEIPLGQGFIGIVGPNGSGKSNIGDAISFALGIATAKTLRAKNLSYLIYNRNSDRADYAYVEVHFKNYGLFPLQEEDIVISRKVYQDGRTVFRINGAVVRERDLMDFLSKAGIYENAYNVVLQGDIVRFLKMTPVERRKLIEEIAGIEEYEEKKQKALADLGEVELKIRELRLLMDEMEVHMEKLKEELKRLRLYKELEEAKRSLEIKLNLKTAYEFKRSIDNIKAQIESKEEELKELRQRITGYEERLKTLEEELKKLNEDLFPFRERVGRISQSMENIDHNVQAHRKRLEDLEKEIYSTQEQIKFLEAQKELLLKDEEDLKKVIEQEEVELISLEESANLLWRSIKEKEDKLKVSLEEMEKTEEKLKELSSILEKNKKELSTLELKIKEIDIKKERVREDMERLKEEEEKLKADMAEAIMKRENYQKMLKEEEKSLKHKKEEYQKVEEKLRKIRQEREEVLKEMSMIRGRLQSLPPEDLPFEDIRGVYGRVASLVRIKDLEYLKAVETAGGGRLSYVVVENEDVAKECINRLKELRWGRLNFIPLNRIRDTKIPPYPPRMKGVIDFVVNLLDYDPRFEKAVKFVFGDTLLVDSFETAKALGVGTYRMVTIEGELFEKSGVISGGHGEEKGELGRGFYLEELERLNQIHEKLKVEEEREEKLLKALRDELVEKEGVMAILRRRLEEVEEKDKSSFERIRTIEEKLKKAEDYISTLEEEREKAKERIKELKEETQYLEEKMENLSLKRQSFLVHYKESGVEDLRVQYEKLRQKMEKLKESIHGKQIKLKEVELEKENLQKEIGRKLAFIDSAHKEMEDLKVQIESLLQKREDLEKELQNINLQAYELYRQKDRLEEDQRSVQSELGKLKFHEESLKEELHRLSIESTRMEERYAENIERLKELGYEGEVIEVKEGMNKLKEELSKVLRELSSLGSVNFRAEEEYGEYEERYKDYQERYKKLKEEKESIKELIEEVESKKLKAFMETFHAVNKNLKNIFSQLSPGGKAYMMLEREEDPFSGGVSLVVKPRGKEVQYLEAISGGEKTLAALSLIFAIQDYRPSPFYYFDEVDAHLDEANAKRVGELIKERSKTAQFIVVTLREVLASFADKVIGVSGRGGLSKVFALENPADVLTG</sequence>
<evidence type="ECO:0000256" key="1">
    <source>
        <dbReference type="ARBA" id="ARBA00022490"/>
    </source>
</evidence>
<comment type="function">
    <text evidence="6">Required for chromosome condensation and partitioning.</text>
</comment>
<dbReference type="SUPFAM" id="SSF52540">
    <property type="entry name" value="P-loop containing nucleoside triphosphate hydrolases"/>
    <property type="match status" value="1"/>
</dbReference>
<proteinExistence type="inferred from homology"/>
<dbReference type="Gene3D" id="1.20.1060.20">
    <property type="match status" value="1"/>
</dbReference>
<dbReference type="InterPro" id="IPR036277">
    <property type="entry name" value="SMC_hinge_sf"/>
</dbReference>
<dbReference type="InterPro" id="IPR011890">
    <property type="entry name" value="SMC_prok"/>
</dbReference>
<evidence type="ECO:0000256" key="4">
    <source>
        <dbReference type="ARBA" id="ARBA00023054"/>
    </source>
</evidence>
<keyword evidence="3 6" id="KW-0067">ATP-binding</keyword>
<dbReference type="NCBIfam" id="TIGR02168">
    <property type="entry name" value="SMC_prok_B"/>
    <property type="match status" value="1"/>
</dbReference>
<evidence type="ECO:0000256" key="3">
    <source>
        <dbReference type="ARBA" id="ARBA00022840"/>
    </source>
</evidence>
<feature type="domain" description="SMC hinge" evidence="7">
    <location>
        <begin position="507"/>
        <end position="623"/>
    </location>
</feature>
<dbReference type="GO" id="GO:0006260">
    <property type="term" value="P:DNA replication"/>
    <property type="evidence" value="ECO:0007669"/>
    <property type="project" value="UniProtKB-UniRule"/>
</dbReference>
<dbReference type="HAMAP" id="MF_01894">
    <property type="entry name" value="Smc_prok"/>
    <property type="match status" value="1"/>
</dbReference>
<dbReference type="GO" id="GO:0005524">
    <property type="term" value="F:ATP binding"/>
    <property type="evidence" value="ECO:0007669"/>
    <property type="project" value="UniProtKB-UniRule"/>
</dbReference>
<dbReference type="InterPro" id="IPR010935">
    <property type="entry name" value="SMC_hinge"/>
</dbReference>
<feature type="binding site" evidence="6">
    <location>
        <begin position="35"/>
        <end position="42"/>
    </location>
    <ligand>
        <name>ATP</name>
        <dbReference type="ChEBI" id="CHEBI:30616"/>
    </ligand>
</feature>
<keyword evidence="2 6" id="KW-0547">Nucleotide-binding</keyword>
<dbReference type="Gene3D" id="1.10.287.1490">
    <property type="match status" value="1"/>
</dbReference>
<comment type="caution">
    <text evidence="8">The sequence shown here is derived from an EMBL/GenBank/DDBJ whole genome shotgun (WGS) entry which is preliminary data.</text>
</comment>
<keyword evidence="5 6" id="KW-0238">DNA-binding</keyword>
<organism evidence="8">
    <name type="scientific">Hydrogenobacter sp</name>
    <dbReference type="NCBI Taxonomy" id="2152829"/>
    <lineage>
        <taxon>Bacteria</taxon>
        <taxon>Pseudomonadati</taxon>
        <taxon>Aquificota</taxon>
        <taxon>Aquificia</taxon>
        <taxon>Aquificales</taxon>
        <taxon>Aquificaceae</taxon>
        <taxon>Hydrogenobacter</taxon>
    </lineage>
</organism>
<dbReference type="AlphaFoldDB" id="A0A7C2V8X6"/>
<dbReference type="Pfam" id="PF02463">
    <property type="entry name" value="SMC_N"/>
    <property type="match status" value="1"/>
</dbReference>
<dbReference type="PANTHER" id="PTHR43977">
    <property type="entry name" value="STRUCTURAL MAINTENANCE OF CHROMOSOMES PROTEIN 3"/>
    <property type="match status" value="1"/>
</dbReference>
<comment type="subcellular location">
    <subcellularLocation>
        <location evidence="6">Cytoplasm</location>
    </subcellularLocation>
</comment>
<dbReference type="NCBIfam" id="TIGR02169">
    <property type="entry name" value="SMC_prok_A"/>
    <property type="match status" value="1"/>
</dbReference>
<dbReference type="GO" id="GO:0005737">
    <property type="term" value="C:cytoplasm"/>
    <property type="evidence" value="ECO:0007669"/>
    <property type="project" value="UniProtKB-SubCell"/>
</dbReference>
<protein>
    <recommendedName>
        <fullName evidence="6">Chromosome partition protein Smc</fullName>
    </recommendedName>
</protein>
<evidence type="ECO:0000313" key="8">
    <source>
        <dbReference type="EMBL" id="HEW45159.1"/>
    </source>
</evidence>
<gene>
    <name evidence="6 8" type="primary">smc</name>
    <name evidence="8" type="ORF">ENO47_00555</name>
</gene>
<dbReference type="GO" id="GO:0016887">
    <property type="term" value="F:ATP hydrolysis activity"/>
    <property type="evidence" value="ECO:0007669"/>
    <property type="project" value="InterPro"/>
</dbReference>
<feature type="coiled-coil region" evidence="6">
    <location>
        <begin position="167"/>
        <end position="485"/>
    </location>
</feature>
<dbReference type="Gene3D" id="3.30.70.1620">
    <property type="match status" value="1"/>
</dbReference>
<keyword evidence="4 6" id="KW-0175">Coiled coil</keyword>
<dbReference type="GO" id="GO:0007059">
    <property type="term" value="P:chromosome segregation"/>
    <property type="evidence" value="ECO:0007669"/>
    <property type="project" value="UniProtKB-UniRule"/>
</dbReference>
<dbReference type="SUPFAM" id="SSF75553">
    <property type="entry name" value="Smc hinge domain"/>
    <property type="match status" value="1"/>
</dbReference>
<accession>A0A7C2V8X6</accession>
<evidence type="ECO:0000256" key="5">
    <source>
        <dbReference type="ARBA" id="ARBA00023125"/>
    </source>
</evidence>
<keyword evidence="1 6" id="KW-0963">Cytoplasm</keyword>
<dbReference type="GO" id="GO:0030261">
    <property type="term" value="P:chromosome condensation"/>
    <property type="evidence" value="ECO:0007669"/>
    <property type="project" value="InterPro"/>
</dbReference>
<dbReference type="InterPro" id="IPR003395">
    <property type="entry name" value="RecF/RecN/SMC_N"/>
</dbReference>
<feature type="coiled-coil region" evidence="6">
    <location>
        <begin position="660"/>
        <end position="1001"/>
    </location>
</feature>
<dbReference type="SUPFAM" id="SSF57997">
    <property type="entry name" value="Tropomyosin"/>
    <property type="match status" value="1"/>
</dbReference>
<dbReference type="PIRSF" id="PIRSF005719">
    <property type="entry name" value="SMC"/>
    <property type="match status" value="1"/>
</dbReference>
<dbReference type="Gene3D" id="3.40.50.300">
    <property type="entry name" value="P-loop containing nucleotide triphosphate hydrolases"/>
    <property type="match status" value="2"/>
</dbReference>
<dbReference type="InterPro" id="IPR024704">
    <property type="entry name" value="SMC"/>
</dbReference>
<dbReference type="EMBL" id="DSFP01000011">
    <property type="protein sequence ID" value="HEW45159.1"/>
    <property type="molecule type" value="Genomic_DNA"/>
</dbReference>
<dbReference type="GO" id="GO:0005694">
    <property type="term" value="C:chromosome"/>
    <property type="evidence" value="ECO:0007669"/>
    <property type="project" value="InterPro"/>
</dbReference>
<dbReference type="Pfam" id="PF06470">
    <property type="entry name" value="SMC_hinge"/>
    <property type="match status" value="1"/>
</dbReference>
<dbReference type="InterPro" id="IPR027417">
    <property type="entry name" value="P-loop_NTPase"/>
</dbReference>
<comment type="subunit">
    <text evidence="6">Homodimer.</text>
</comment>
<dbReference type="SMART" id="SM00968">
    <property type="entry name" value="SMC_hinge"/>
    <property type="match status" value="1"/>
</dbReference>
<comment type="similarity">
    <text evidence="6">Belongs to the SMC family.</text>
</comment>
<reference evidence="8" key="1">
    <citation type="journal article" date="2020" name="mSystems">
        <title>Genome- and Community-Level Interaction Insights into Carbon Utilization and Element Cycling Functions of Hydrothermarchaeota in Hydrothermal Sediment.</title>
        <authorList>
            <person name="Zhou Z."/>
            <person name="Liu Y."/>
            <person name="Xu W."/>
            <person name="Pan J."/>
            <person name="Luo Z.H."/>
            <person name="Li M."/>
        </authorList>
    </citation>
    <scope>NUCLEOTIDE SEQUENCE [LARGE SCALE GENOMIC DNA]</scope>
    <source>
        <strain evidence="8">SpSt-132</strain>
    </source>
</reference>
<evidence type="ECO:0000256" key="6">
    <source>
        <dbReference type="HAMAP-Rule" id="MF_01894"/>
    </source>
</evidence>
<dbReference type="GO" id="GO:0007062">
    <property type="term" value="P:sister chromatid cohesion"/>
    <property type="evidence" value="ECO:0007669"/>
    <property type="project" value="InterPro"/>
</dbReference>
<dbReference type="GO" id="GO:0003677">
    <property type="term" value="F:DNA binding"/>
    <property type="evidence" value="ECO:0007669"/>
    <property type="project" value="UniProtKB-UniRule"/>
</dbReference>
<evidence type="ECO:0000256" key="2">
    <source>
        <dbReference type="ARBA" id="ARBA00022741"/>
    </source>
</evidence>
<name>A0A7C2V8X6_9AQUI</name>
<comment type="domain">
    <text evidence="6">Contains large globular domains required for ATP hydrolysis at each terminus and a third globular domain forming a flexible hinge near the middle of the molecule. These domains are separated by coiled-coil structures.</text>
</comment>
<evidence type="ECO:0000259" key="7">
    <source>
        <dbReference type="SMART" id="SM00968"/>
    </source>
</evidence>